<protein>
    <recommendedName>
        <fullName evidence="4">Plasmid replication initiator protein</fullName>
    </recommendedName>
</protein>
<evidence type="ECO:0000313" key="3">
    <source>
        <dbReference type="Proteomes" id="UP000612899"/>
    </source>
</evidence>
<keyword evidence="3" id="KW-1185">Reference proteome</keyword>
<name>A0A8J3VEB2_9ACTN</name>
<dbReference type="Pfam" id="PF20199">
    <property type="entry name" value="RepSA"/>
    <property type="match status" value="1"/>
</dbReference>
<dbReference type="AlphaFoldDB" id="A0A8J3VEB2"/>
<dbReference type="Proteomes" id="UP000612899">
    <property type="component" value="Unassembled WGS sequence"/>
</dbReference>
<feature type="region of interest" description="Disordered" evidence="1">
    <location>
        <begin position="1"/>
        <end position="25"/>
    </location>
</feature>
<comment type="caution">
    <text evidence="2">The sequence shown here is derived from an EMBL/GenBank/DDBJ whole genome shotgun (WGS) entry which is preliminary data.</text>
</comment>
<evidence type="ECO:0000256" key="1">
    <source>
        <dbReference type="SAM" id="MobiDB-lite"/>
    </source>
</evidence>
<reference evidence="2" key="1">
    <citation type="submission" date="2021-01" db="EMBL/GenBank/DDBJ databases">
        <title>Whole genome shotgun sequence of Rhizocola hellebori NBRC 109834.</title>
        <authorList>
            <person name="Komaki H."/>
            <person name="Tamura T."/>
        </authorList>
    </citation>
    <scope>NUCLEOTIDE SEQUENCE</scope>
    <source>
        <strain evidence="2">NBRC 109834</strain>
    </source>
</reference>
<dbReference type="RefSeq" id="WP_203907298.1">
    <property type="nucleotide sequence ID" value="NZ_BONY01000007.1"/>
</dbReference>
<dbReference type="InterPro" id="IPR046828">
    <property type="entry name" value="RepSA"/>
</dbReference>
<evidence type="ECO:0000313" key="2">
    <source>
        <dbReference type="EMBL" id="GIH03385.1"/>
    </source>
</evidence>
<evidence type="ECO:0008006" key="4">
    <source>
        <dbReference type="Google" id="ProtNLM"/>
    </source>
</evidence>
<organism evidence="2 3">
    <name type="scientific">Rhizocola hellebori</name>
    <dbReference type="NCBI Taxonomy" id="1392758"/>
    <lineage>
        <taxon>Bacteria</taxon>
        <taxon>Bacillati</taxon>
        <taxon>Actinomycetota</taxon>
        <taxon>Actinomycetes</taxon>
        <taxon>Micromonosporales</taxon>
        <taxon>Micromonosporaceae</taxon>
        <taxon>Rhizocola</taxon>
    </lineage>
</organism>
<gene>
    <name evidence="2" type="ORF">Rhe02_14520</name>
</gene>
<sequence>MSNVPTHRVAPEASASGTAPYAANTHSDTYVSTSHHLSRPDQATLDRLTRSLDPDRQALARAAREDFPAWLDHVKAASKCARPVRLQGSIVNVVKTGDSATITGVRHTESMPDGAIYKACGNRRASVCPACSKVYQRDAYQLVLVGLAGGDGVPADVVTHHAVFATLTAPSFGAVHSRVVRRHACASRERCDCLPLPCHARRDVPRCAHGKAQFCFARHAATDRCLGKPLCLDCYDHDGQVVWNRYAGELWRRTKQAIDRHLARTAKARGIPRVVLGVNPTTGKLVKAAPVRVSCGKAAEFQARGVVHLHALLRLDGVKPFDPTAIVPPPPQFDDQDLHNAVKHAAQQISFTTPPHPDRPEGWLIRWGPFDKGGDVRTIALSGTGTVTDRHVAMYLAKYATKAAEAAGLNTGRFNEHTIGRYADLNSHIGRLLIACWNLGRPLTPPPTCPADPRLTDPYVCEDCGTRTTMTRCEVCHPDYDQPPAAPTVPPNKVRPDDPAFFHGLRRAAHMLGFGGHFYTHSRRYSHTFTHKRRQRAEYRRTQNPATPAAVASDMDTVGEESILVISTLAFAGIGWHTTADAMLAQTSSELAREHQQLARHLILAQPI</sequence>
<proteinExistence type="predicted"/>
<accession>A0A8J3VEB2</accession>
<dbReference type="EMBL" id="BONY01000007">
    <property type="protein sequence ID" value="GIH03385.1"/>
    <property type="molecule type" value="Genomic_DNA"/>
</dbReference>